<dbReference type="SMART" id="SM01387">
    <property type="entry name" value="Ribosomal_S15"/>
    <property type="match status" value="1"/>
</dbReference>
<dbReference type="GO" id="GO:0003735">
    <property type="term" value="F:structural constituent of ribosome"/>
    <property type="evidence" value="ECO:0007669"/>
    <property type="project" value="InterPro"/>
</dbReference>
<evidence type="ECO:0000256" key="1">
    <source>
        <dbReference type="ARBA" id="ARBA00004173"/>
    </source>
</evidence>
<gene>
    <name evidence="10" type="ORF">TSIB3V08_LOCUS8990</name>
</gene>
<dbReference type="InterPro" id="IPR000589">
    <property type="entry name" value="Ribosomal_uS15"/>
</dbReference>
<proteinExistence type="inferred from homology"/>
<organism evidence="10">
    <name type="scientific">Timema shepardi</name>
    <name type="common">Walking stick</name>
    <dbReference type="NCBI Taxonomy" id="629360"/>
    <lineage>
        <taxon>Eukaryota</taxon>
        <taxon>Metazoa</taxon>
        <taxon>Ecdysozoa</taxon>
        <taxon>Arthropoda</taxon>
        <taxon>Hexapoda</taxon>
        <taxon>Insecta</taxon>
        <taxon>Pterygota</taxon>
        <taxon>Neoptera</taxon>
        <taxon>Polyneoptera</taxon>
        <taxon>Phasmatodea</taxon>
        <taxon>Timematodea</taxon>
        <taxon>Timematoidea</taxon>
        <taxon>Timematidae</taxon>
        <taxon>Timema</taxon>
    </lineage>
</organism>
<evidence type="ECO:0000313" key="10">
    <source>
        <dbReference type="EMBL" id="CAD7264944.1"/>
    </source>
</evidence>
<evidence type="ECO:0000256" key="3">
    <source>
        <dbReference type="ARBA" id="ARBA00022946"/>
    </source>
</evidence>
<dbReference type="SUPFAM" id="SSF47060">
    <property type="entry name" value="S15/NS1 RNA-binding domain"/>
    <property type="match status" value="1"/>
</dbReference>
<evidence type="ECO:0000256" key="6">
    <source>
        <dbReference type="ARBA" id="ARBA00023274"/>
    </source>
</evidence>
<evidence type="ECO:0000256" key="7">
    <source>
        <dbReference type="ARBA" id="ARBA00035249"/>
    </source>
</evidence>
<sequence length="202" mass="23778">MGFLPRKYSTQVLRHEMVCTVQRHHLDFGSMESRIASMTSIIRNWQELYEQFPRNKRLNVRLKELIDKRKKFLKYLRRWDYKRYEWLLDKLDVVYHPPPNEYRRMYSSPMASLVLTDSSQLTAKSFEKLPDQVMYPYAEPYDLQKHLVLFAVVMLGCIALIYGNPRPRNFPIANPMRVALALVPGSPIYSSPMASLVLTDSS</sequence>
<evidence type="ECO:0000256" key="4">
    <source>
        <dbReference type="ARBA" id="ARBA00022980"/>
    </source>
</evidence>
<dbReference type="GO" id="GO:0005763">
    <property type="term" value="C:mitochondrial small ribosomal subunit"/>
    <property type="evidence" value="ECO:0007669"/>
    <property type="project" value="TreeGrafter"/>
</dbReference>
<evidence type="ECO:0000256" key="8">
    <source>
        <dbReference type="ARBA" id="ARBA00035528"/>
    </source>
</evidence>
<dbReference type="PANTHER" id="PTHR46685:SF1">
    <property type="entry name" value="SMALL RIBOSOMAL SUBUNIT PROTEIN US15M"/>
    <property type="match status" value="1"/>
</dbReference>
<dbReference type="AlphaFoldDB" id="A0A7R9B2I7"/>
<evidence type="ECO:0000256" key="5">
    <source>
        <dbReference type="ARBA" id="ARBA00023128"/>
    </source>
</evidence>
<evidence type="ECO:0000256" key="2">
    <source>
        <dbReference type="ARBA" id="ARBA00008434"/>
    </source>
</evidence>
<name>A0A7R9B2I7_TIMSH</name>
<dbReference type="Pfam" id="PF00312">
    <property type="entry name" value="Ribosomal_S15"/>
    <property type="match status" value="1"/>
</dbReference>
<keyword evidence="5" id="KW-0496">Mitochondrion</keyword>
<dbReference type="EMBL" id="OC004933">
    <property type="protein sequence ID" value="CAD7264944.1"/>
    <property type="molecule type" value="Genomic_DNA"/>
</dbReference>
<evidence type="ECO:0000256" key="9">
    <source>
        <dbReference type="RuleBase" id="RU003919"/>
    </source>
</evidence>
<keyword evidence="4 9" id="KW-0689">Ribosomal protein</keyword>
<dbReference type="InterPro" id="IPR052137">
    <property type="entry name" value="uS15_ribosomal"/>
</dbReference>
<dbReference type="Gene3D" id="1.10.287.10">
    <property type="entry name" value="S15/NS1, RNA-binding"/>
    <property type="match status" value="1"/>
</dbReference>
<keyword evidence="6 9" id="KW-0687">Ribonucleoprotein</keyword>
<comment type="similarity">
    <text evidence="2 9">Belongs to the universal ribosomal protein uS15 family.</text>
</comment>
<dbReference type="GO" id="GO:0003723">
    <property type="term" value="F:RNA binding"/>
    <property type="evidence" value="ECO:0007669"/>
    <property type="project" value="TreeGrafter"/>
</dbReference>
<comment type="subcellular location">
    <subcellularLocation>
        <location evidence="1">Mitochondrion</location>
    </subcellularLocation>
</comment>
<reference evidence="10" key="1">
    <citation type="submission" date="2020-11" db="EMBL/GenBank/DDBJ databases">
        <authorList>
            <person name="Tran Van P."/>
        </authorList>
    </citation>
    <scope>NUCLEOTIDE SEQUENCE</scope>
</reference>
<dbReference type="PANTHER" id="PTHR46685">
    <property type="entry name" value="28S RIBOSOMAL PROTEIN S15, MITOCHONDRIAL"/>
    <property type="match status" value="1"/>
</dbReference>
<dbReference type="InterPro" id="IPR009068">
    <property type="entry name" value="uS15_NS1_RNA-bd_sf"/>
</dbReference>
<dbReference type="CDD" id="cd00353">
    <property type="entry name" value="Ribosomal_S15p_S13e"/>
    <property type="match status" value="1"/>
</dbReference>
<keyword evidence="3" id="KW-0809">Transit peptide</keyword>
<dbReference type="GO" id="GO:0032543">
    <property type="term" value="P:mitochondrial translation"/>
    <property type="evidence" value="ECO:0007669"/>
    <property type="project" value="TreeGrafter"/>
</dbReference>
<protein>
    <recommendedName>
        <fullName evidence="7">Small ribosomal subunit protein uS15m</fullName>
    </recommendedName>
    <alternativeName>
        <fullName evidence="8">28S ribosomal protein S15, mitochondrial</fullName>
    </alternativeName>
</protein>
<accession>A0A7R9B2I7</accession>